<accession>A0A078ATF8</accession>
<evidence type="ECO:0000313" key="2">
    <source>
        <dbReference type="Proteomes" id="UP000039865"/>
    </source>
</evidence>
<gene>
    <name evidence="1" type="primary">Contig1632.g1773</name>
    <name evidence="1" type="ORF">STYLEM_14588</name>
</gene>
<name>A0A078ATF8_STYLE</name>
<organism evidence="1 2">
    <name type="scientific">Stylonychia lemnae</name>
    <name type="common">Ciliate</name>
    <dbReference type="NCBI Taxonomy" id="5949"/>
    <lineage>
        <taxon>Eukaryota</taxon>
        <taxon>Sar</taxon>
        <taxon>Alveolata</taxon>
        <taxon>Ciliophora</taxon>
        <taxon>Intramacronucleata</taxon>
        <taxon>Spirotrichea</taxon>
        <taxon>Stichotrichia</taxon>
        <taxon>Sporadotrichida</taxon>
        <taxon>Oxytrichidae</taxon>
        <taxon>Stylonychinae</taxon>
        <taxon>Stylonychia</taxon>
    </lineage>
</organism>
<proteinExistence type="predicted"/>
<dbReference type="AlphaFoldDB" id="A0A078ATF8"/>
<dbReference type="EMBL" id="CCKQ01013798">
    <property type="protein sequence ID" value="CDW85509.1"/>
    <property type="molecule type" value="Genomic_DNA"/>
</dbReference>
<dbReference type="Proteomes" id="UP000039865">
    <property type="component" value="Unassembled WGS sequence"/>
</dbReference>
<protein>
    <submittedName>
        <fullName evidence="1">Uncharacterized protein</fullName>
    </submittedName>
</protein>
<evidence type="ECO:0000313" key="1">
    <source>
        <dbReference type="EMBL" id="CDW85509.1"/>
    </source>
</evidence>
<sequence>MRITIKSNQNHRKKDNAPLVNIVFLKDYSALAAISKIINNHYPRYNKPLKRSRIIIQSVLLNQTTNQEELL</sequence>
<reference evidence="1 2" key="1">
    <citation type="submission" date="2014-06" db="EMBL/GenBank/DDBJ databases">
        <authorList>
            <person name="Swart Estienne"/>
        </authorList>
    </citation>
    <scope>NUCLEOTIDE SEQUENCE [LARGE SCALE GENOMIC DNA]</scope>
    <source>
        <strain evidence="1 2">130c</strain>
    </source>
</reference>
<dbReference type="InParanoid" id="A0A078ATF8"/>
<keyword evidence="2" id="KW-1185">Reference proteome</keyword>